<reference evidence="3" key="1">
    <citation type="submission" date="2016-06" db="EMBL/GenBank/DDBJ databases">
        <authorList>
            <person name="Varghese N."/>
        </authorList>
    </citation>
    <scope>NUCLEOTIDE SEQUENCE [LARGE SCALE GENOMIC DNA]</scope>
    <source>
        <strain evidence="3">DSM 45344</strain>
    </source>
</reference>
<protein>
    <submittedName>
        <fullName evidence="2">Uncharacterized protein</fullName>
    </submittedName>
</protein>
<dbReference type="STRING" id="307121.GA0070620_0066"/>
<accession>A0A1C3MWD5</accession>
<feature type="compositionally biased region" description="Basic residues" evidence="1">
    <location>
        <begin position="39"/>
        <end position="57"/>
    </location>
</feature>
<evidence type="ECO:0000313" key="2">
    <source>
        <dbReference type="EMBL" id="SBV24642.1"/>
    </source>
</evidence>
<proteinExistence type="predicted"/>
<evidence type="ECO:0000256" key="1">
    <source>
        <dbReference type="SAM" id="MobiDB-lite"/>
    </source>
</evidence>
<gene>
    <name evidence="2" type="ORF">GA0070620_0066</name>
</gene>
<feature type="region of interest" description="Disordered" evidence="1">
    <location>
        <begin position="1"/>
        <end position="58"/>
    </location>
</feature>
<dbReference type="AlphaFoldDB" id="A0A1C3MWD5"/>
<name>A0A1C3MWD5_9ACTN</name>
<dbReference type="RefSeq" id="WP_157741469.1">
    <property type="nucleotide sequence ID" value="NZ_JBHRWG010000002.1"/>
</dbReference>
<sequence>MVTIVGERRRARRTPQEKKQLSYEHDRRNNYGENDKASRKSIRRNKRYPNRSNRHHDRQVLDAAAGSMNEHVAEAVEQTLYVKRRRRWRKWPDIPLGVHVEAALERRQQLEDGQGGQLEARLQRLRRRGRRCPEQGMSGLRG</sequence>
<evidence type="ECO:0000313" key="3">
    <source>
        <dbReference type="Proteomes" id="UP000199393"/>
    </source>
</evidence>
<keyword evidence="3" id="KW-1185">Reference proteome</keyword>
<feature type="compositionally biased region" description="Basic and acidic residues" evidence="1">
    <location>
        <begin position="14"/>
        <end position="38"/>
    </location>
</feature>
<dbReference type="OrthoDB" id="8705804at2"/>
<organism evidence="2 3">
    <name type="scientific">Micromonospora krabiensis</name>
    <dbReference type="NCBI Taxonomy" id="307121"/>
    <lineage>
        <taxon>Bacteria</taxon>
        <taxon>Bacillati</taxon>
        <taxon>Actinomycetota</taxon>
        <taxon>Actinomycetes</taxon>
        <taxon>Micromonosporales</taxon>
        <taxon>Micromonosporaceae</taxon>
        <taxon>Micromonospora</taxon>
    </lineage>
</organism>
<dbReference type="Proteomes" id="UP000199393">
    <property type="component" value="Chromosome I"/>
</dbReference>
<dbReference type="EMBL" id="LT598496">
    <property type="protein sequence ID" value="SBV24642.1"/>
    <property type="molecule type" value="Genomic_DNA"/>
</dbReference>